<dbReference type="AlphaFoldDB" id="A0A3B1AAH7"/>
<dbReference type="EMBL" id="UOFW01000023">
    <property type="protein sequence ID" value="VAX02719.1"/>
    <property type="molecule type" value="Genomic_DNA"/>
</dbReference>
<proteinExistence type="predicted"/>
<dbReference type="Pfam" id="PF05973">
    <property type="entry name" value="Gp49"/>
    <property type="match status" value="1"/>
</dbReference>
<gene>
    <name evidence="1" type="ORF">MNBD_ALPHA03-289</name>
</gene>
<reference evidence="1" key="1">
    <citation type="submission" date="2018-06" db="EMBL/GenBank/DDBJ databases">
        <authorList>
            <person name="Zhirakovskaya E."/>
        </authorList>
    </citation>
    <scope>NUCLEOTIDE SEQUENCE</scope>
</reference>
<organism evidence="1">
    <name type="scientific">hydrothermal vent metagenome</name>
    <dbReference type="NCBI Taxonomy" id="652676"/>
    <lineage>
        <taxon>unclassified sequences</taxon>
        <taxon>metagenomes</taxon>
        <taxon>ecological metagenomes</taxon>
    </lineage>
</organism>
<protein>
    <submittedName>
        <fullName evidence="1">Toxin HigB</fullName>
    </submittedName>
</protein>
<dbReference type="InterPro" id="IPR009241">
    <property type="entry name" value="HigB-like"/>
</dbReference>
<evidence type="ECO:0000313" key="1">
    <source>
        <dbReference type="EMBL" id="VAX02719.1"/>
    </source>
</evidence>
<sequence>MKELRFNADGGVWRLAFAFDPLRSAILLVAGDKRGKNQKTFYKRLIKVADARFEHHLEKQKGRKK</sequence>
<name>A0A3B1AAH7_9ZZZZ</name>
<accession>A0A3B1AAH7</accession>